<dbReference type="InterPro" id="IPR029058">
    <property type="entry name" value="AB_hydrolase_fold"/>
</dbReference>
<evidence type="ECO:0000256" key="1">
    <source>
        <dbReference type="ARBA" id="ARBA00004613"/>
    </source>
</evidence>
<protein>
    <recommendedName>
        <fullName evidence="8">Lipase domain-containing protein</fullName>
    </recommendedName>
</protein>
<feature type="active site" description="Charge relay system" evidence="4">
    <location>
        <position position="281"/>
    </location>
</feature>
<evidence type="ECO:0000256" key="4">
    <source>
        <dbReference type="PIRSR" id="PIRSR000865-1"/>
    </source>
</evidence>
<evidence type="ECO:0000256" key="3">
    <source>
        <dbReference type="ARBA" id="ARBA00022525"/>
    </source>
</evidence>
<comment type="subcellular location">
    <subcellularLocation>
        <location evidence="1">Secreted</location>
    </subcellularLocation>
</comment>
<dbReference type="GO" id="GO:0046872">
    <property type="term" value="F:metal ion binding"/>
    <property type="evidence" value="ECO:0007669"/>
    <property type="project" value="UniProtKB-KW"/>
</dbReference>
<dbReference type="EMBL" id="JAWZYT010002189">
    <property type="protein sequence ID" value="KAK4306042.1"/>
    <property type="molecule type" value="Genomic_DNA"/>
</dbReference>
<evidence type="ECO:0000256" key="6">
    <source>
        <dbReference type="RuleBase" id="RU004262"/>
    </source>
</evidence>
<comment type="caution">
    <text evidence="9">The sequence shown here is derived from an EMBL/GenBank/DDBJ whole genome shotgun (WGS) entry which is preliminary data.</text>
</comment>
<dbReference type="GO" id="GO:0016298">
    <property type="term" value="F:lipase activity"/>
    <property type="evidence" value="ECO:0007669"/>
    <property type="project" value="InterPro"/>
</dbReference>
<reference evidence="9" key="1">
    <citation type="submission" date="2023-11" db="EMBL/GenBank/DDBJ databases">
        <title>Genome assemblies of two species of porcelain crab, Petrolisthes cinctipes and Petrolisthes manimaculis (Anomura: Porcellanidae).</title>
        <authorList>
            <person name="Angst P."/>
        </authorList>
    </citation>
    <scope>NUCLEOTIDE SEQUENCE</scope>
    <source>
        <strain evidence="9">PB745_02</strain>
        <tissue evidence="9">Gill</tissue>
    </source>
</reference>
<dbReference type="GO" id="GO:0052689">
    <property type="term" value="F:carboxylic ester hydrolase activity"/>
    <property type="evidence" value="ECO:0007669"/>
    <property type="project" value="InterPro"/>
</dbReference>
<evidence type="ECO:0000313" key="10">
    <source>
        <dbReference type="Proteomes" id="UP001292094"/>
    </source>
</evidence>
<dbReference type="InterPro" id="IPR013818">
    <property type="entry name" value="Lipase"/>
</dbReference>
<dbReference type="PANTHER" id="PTHR11610">
    <property type="entry name" value="LIPASE"/>
    <property type="match status" value="1"/>
</dbReference>
<keyword evidence="10" id="KW-1185">Reference proteome</keyword>
<dbReference type="SUPFAM" id="SSF53474">
    <property type="entry name" value="alpha/beta-Hydrolases"/>
    <property type="match status" value="1"/>
</dbReference>
<accession>A0AAE1PEP3</accession>
<dbReference type="InterPro" id="IPR000734">
    <property type="entry name" value="TAG_lipase"/>
</dbReference>
<gene>
    <name evidence="9" type="ORF">Pmani_022100</name>
</gene>
<feature type="binding site" evidence="5">
    <location>
        <position position="231"/>
    </location>
    <ligand>
        <name>Ca(2+)</name>
        <dbReference type="ChEBI" id="CHEBI:29108"/>
    </ligand>
</feature>
<keyword evidence="5" id="KW-0479">Metal-binding</keyword>
<dbReference type="PRINTS" id="PR00821">
    <property type="entry name" value="TAGLIPASE"/>
</dbReference>
<dbReference type="Proteomes" id="UP001292094">
    <property type="component" value="Unassembled WGS sequence"/>
</dbReference>
<dbReference type="InterPro" id="IPR016272">
    <property type="entry name" value="Lipase_LIPH"/>
</dbReference>
<dbReference type="GO" id="GO:0016042">
    <property type="term" value="P:lipid catabolic process"/>
    <property type="evidence" value="ECO:0007669"/>
    <property type="project" value="TreeGrafter"/>
</dbReference>
<keyword evidence="3" id="KW-0964">Secreted</keyword>
<evidence type="ECO:0000256" key="5">
    <source>
        <dbReference type="PIRSR" id="PIRSR000865-2"/>
    </source>
</evidence>
<evidence type="ECO:0000256" key="2">
    <source>
        <dbReference type="ARBA" id="ARBA00010701"/>
    </source>
</evidence>
<feature type="region of interest" description="Disordered" evidence="7">
    <location>
        <begin position="1"/>
        <end position="20"/>
    </location>
</feature>
<evidence type="ECO:0000259" key="8">
    <source>
        <dbReference type="Pfam" id="PF00151"/>
    </source>
</evidence>
<feature type="active site" description="Nucleophile" evidence="4">
    <location>
        <position position="184"/>
    </location>
</feature>
<dbReference type="PIRSF" id="PIRSF000865">
    <property type="entry name" value="Lipoprotein_lipase_LIPH"/>
    <property type="match status" value="1"/>
</dbReference>
<comment type="similarity">
    <text evidence="2 6">Belongs to the AB hydrolase superfamily. Lipase family.</text>
</comment>
<feature type="binding site" evidence="5">
    <location>
        <position position="228"/>
    </location>
    <ligand>
        <name>Ca(2+)</name>
        <dbReference type="ChEBI" id="CHEBI:29108"/>
    </ligand>
</feature>
<feature type="active site" description="Charge relay system" evidence="4">
    <location>
        <position position="212"/>
    </location>
</feature>
<dbReference type="AlphaFoldDB" id="A0AAE1PEP3"/>
<proteinExistence type="inferred from homology"/>
<sequence length="480" mass="53910">MDLGTSPTHPPPPLLLPSDKSSLISPPPVEQCHIVYGEQMCFSLLPPWVTSSRPVLKTPMAPVEIGTSFNLYTRLNHTVPALLDPSDLRTILSAPFIPDQPFRIISHGYFSRSGTPWLKMMTDELLRAQDQNVIVVDWSVGAIPPYTQAVANIRIVGAQLAYLVYALNKFADVPISSFHLIGHSLGAHLSGQAGVHLQNTYGLTLPRITGLDPAEPYFNYTHPITRLDHTDAIFVDVIHTDDAPILGFPLSLGMTEPIGHLDFYPNGGSQPGCSSELNCHHKRAITYFTESIRQSCPLLAIACPSYESFIQGECWGCKGEHPCTQMGLPALPLPVTHNTKLYLHTHDRSPYCGYHYRITVEMRNSSQARDHMGEFAILHLRLVGNKDITSTIRLSEQSHYYEAGSTQRRVILTQDVGRLQSVGVYFEDPTWLLPRFNRRLYVKAITIEPLDKTIRWKMCFESDYQKLDRQYQLQLSDSTC</sequence>
<dbReference type="CDD" id="cd00707">
    <property type="entry name" value="Pancreat_lipase_like"/>
    <property type="match status" value="1"/>
</dbReference>
<dbReference type="PANTHER" id="PTHR11610:SF185">
    <property type="entry name" value="LD47264P"/>
    <property type="match status" value="1"/>
</dbReference>
<keyword evidence="5" id="KW-0106">Calcium</keyword>
<evidence type="ECO:0000313" key="9">
    <source>
        <dbReference type="EMBL" id="KAK4306042.1"/>
    </source>
</evidence>
<dbReference type="GO" id="GO:0005615">
    <property type="term" value="C:extracellular space"/>
    <property type="evidence" value="ECO:0007669"/>
    <property type="project" value="TreeGrafter"/>
</dbReference>
<feature type="binding site" evidence="5">
    <location>
        <position position="226"/>
    </location>
    <ligand>
        <name>Ca(2+)</name>
        <dbReference type="ChEBI" id="CHEBI:29108"/>
    </ligand>
</feature>
<feature type="domain" description="Lipase" evidence="8">
    <location>
        <begin position="34"/>
        <end position="351"/>
    </location>
</feature>
<dbReference type="Pfam" id="PF00151">
    <property type="entry name" value="Lipase"/>
    <property type="match status" value="1"/>
</dbReference>
<name>A0AAE1PEP3_9EUCA</name>
<organism evidence="9 10">
    <name type="scientific">Petrolisthes manimaculis</name>
    <dbReference type="NCBI Taxonomy" id="1843537"/>
    <lineage>
        <taxon>Eukaryota</taxon>
        <taxon>Metazoa</taxon>
        <taxon>Ecdysozoa</taxon>
        <taxon>Arthropoda</taxon>
        <taxon>Crustacea</taxon>
        <taxon>Multicrustacea</taxon>
        <taxon>Malacostraca</taxon>
        <taxon>Eumalacostraca</taxon>
        <taxon>Eucarida</taxon>
        <taxon>Decapoda</taxon>
        <taxon>Pleocyemata</taxon>
        <taxon>Anomura</taxon>
        <taxon>Galatheoidea</taxon>
        <taxon>Porcellanidae</taxon>
        <taxon>Petrolisthes</taxon>
    </lineage>
</organism>
<dbReference type="Gene3D" id="3.40.50.1820">
    <property type="entry name" value="alpha/beta hydrolase"/>
    <property type="match status" value="1"/>
</dbReference>
<dbReference type="InterPro" id="IPR033906">
    <property type="entry name" value="Lipase_N"/>
</dbReference>
<evidence type="ECO:0000256" key="7">
    <source>
        <dbReference type="SAM" id="MobiDB-lite"/>
    </source>
</evidence>